<dbReference type="PaxDb" id="65489-OBART09G00260.1"/>
<dbReference type="AlphaFoldDB" id="A0A0D3H3G8"/>
<evidence type="ECO:0000313" key="2">
    <source>
        <dbReference type="Proteomes" id="UP000026960"/>
    </source>
</evidence>
<evidence type="ECO:0000313" key="1">
    <source>
        <dbReference type="EnsemblPlants" id="OBART09G00260.1"/>
    </source>
</evidence>
<dbReference type="Proteomes" id="UP000026960">
    <property type="component" value="Chromosome 9"/>
</dbReference>
<reference evidence="1" key="1">
    <citation type="journal article" date="2009" name="Rice">
        <title>De Novo Next Generation Sequencing of Plant Genomes.</title>
        <authorList>
            <person name="Rounsley S."/>
            <person name="Marri P.R."/>
            <person name="Yu Y."/>
            <person name="He R."/>
            <person name="Sisneros N."/>
            <person name="Goicoechea J.L."/>
            <person name="Lee S.J."/>
            <person name="Angelova A."/>
            <person name="Kudrna D."/>
            <person name="Luo M."/>
            <person name="Affourtit J."/>
            <person name="Desany B."/>
            <person name="Knight J."/>
            <person name="Niazi F."/>
            <person name="Egholm M."/>
            <person name="Wing R.A."/>
        </authorList>
    </citation>
    <scope>NUCLEOTIDE SEQUENCE [LARGE SCALE GENOMIC DNA]</scope>
    <source>
        <strain evidence="1">cv. IRGC 105608</strain>
    </source>
</reference>
<dbReference type="EnsemblPlants" id="OBART09G00260.1">
    <property type="protein sequence ID" value="OBART09G00260.1"/>
    <property type="gene ID" value="OBART09G00260"/>
</dbReference>
<protein>
    <submittedName>
        <fullName evidence="1">Uncharacterized protein</fullName>
    </submittedName>
</protein>
<dbReference type="HOGENOM" id="CLU_2531060_0_0_1"/>
<accession>A0A0D3H3G8</accession>
<sequence>MGELLLFPPVAPALAESAEPTAEARSRRFPLIEPAVAVGSQESSRASPMKLIKLYPHMSGKQKRLTEGSWLPWPRRSQVLEAQT</sequence>
<organism evidence="1">
    <name type="scientific">Oryza barthii</name>
    <dbReference type="NCBI Taxonomy" id="65489"/>
    <lineage>
        <taxon>Eukaryota</taxon>
        <taxon>Viridiplantae</taxon>
        <taxon>Streptophyta</taxon>
        <taxon>Embryophyta</taxon>
        <taxon>Tracheophyta</taxon>
        <taxon>Spermatophyta</taxon>
        <taxon>Magnoliopsida</taxon>
        <taxon>Liliopsida</taxon>
        <taxon>Poales</taxon>
        <taxon>Poaceae</taxon>
        <taxon>BOP clade</taxon>
        <taxon>Oryzoideae</taxon>
        <taxon>Oryzeae</taxon>
        <taxon>Oryzinae</taxon>
        <taxon>Oryza</taxon>
    </lineage>
</organism>
<dbReference type="Gramene" id="OBART09G00260.1">
    <property type="protein sequence ID" value="OBART09G00260.1"/>
    <property type="gene ID" value="OBART09G00260"/>
</dbReference>
<dbReference type="STRING" id="65489.A0A0D3H3G8"/>
<name>A0A0D3H3G8_9ORYZ</name>
<keyword evidence="2" id="KW-1185">Reference proteome</keyword>
<proteinExistence type="predicted"/>
<reference evidence="1" key="2">
    <citation type="submission" date="2015-03" db="UniProtKB">
        <authorList>
            <consortium name="EnsemblPlants"/>
        </authorList>
    </citation>
    <scope>IDENTIFICATION</scope>
</reference>